<organism evidence="2 3">
    <name type="scientific">Romanomermis culicivorax</name>
    <name type="common">Nematode worm</name>
    <dbReference type="NCBI Taxonomy" id="13658"/>
    <lineage>
        <taxon>Eukaryota</taxon>
        <taxon>Metazoa</taxon>
        <taxon>Ecdysozoa</taxon>
        <taxon>Nematoda</taxon>
        <taxon>Enoplea</taxon>
        <taxon>Dorylaimia</taxon>
        <taxon>Mermithida</taxon>
        <taxon>Mermithoidea</taxon>
        <taxon>Mermithidae</taxon>
        <taxon>Romanomermis</taxon>
    </lineage>
</organism>
<evidence type="ECO:0000313" key="2">
    <source>
        <dbReference type="Proteomes" id="UP000887565"/>
    </source>
</evidence>
<reference evidence="3" key="1">
    <citation type="submission" date="2022-11" db="UniProtKB">
        <authorList>
            <consortium name="WormBaseParasite"/>
        </authorList>
    </citation>
    <scope>IDENTIFICATION</scope>
</reference>
<dbReference type="WBParaSite" id="nRc.2.0.1.t01278-RA">
    <property type="protein sequence ID" value="nRc.2.0.1.t01278-RA"/>
    <property type="gene ID" value="nRc.2.0.1.g01278"/>
</dbReference>
<evidence type="ECO:0000256" key="1">
    <source>
        <dbReference type="SAM" id="MobiDB-lite"/>
    </source>
</evidence>
<name>A0A915HI15_ROMCU</name>
<evidence type="ECO:0000313" key="3">
    <source>
        <dbReference type="WBParaSite" id="nRc.2.0.1.t01278-RA"/>
    </source>
</evidence>
<sequence length="150" mass="16543">NIGIHGIIFIHHEKTLLYQKLYSTVNFRDHWMNVFDTFGLVSKVGICASKGPPPNTPEMKPKSAGANKSKEIRTNEPNQFCDERSSNIKKSSSTPHLNKITNLQSIILPKLGLGGGSGPVVRPRGIYDHQDNGTADGILENRLPPKPVDF</sequence>
<protein>
    <submittedName>
        <fullName evidence="3">Uncharacterized protein</fullName>
    </submittedName>
</protein>
<feature type="region of interest" description="Disordered" evidence="1">
    <location>
        <begin position="49"/>
        <end position="96"/>
    </location>
</feature>
<accession>A0A915HI15</accession>
<proteinExistence type="predicted"/>
<dbReference type="Proteomes" id="UP000887565">
    <property type="component" value="Unplaced"/>
</dbReference>
<dbReference type="AlphaFoldDB" id="A0A915HI15"/>
<feature type="region of interest" description="Disordered" evidence="1">
    <location>
        <begin position="122"/>
        <end position="150"/>
    </location>
</feature>
<keyword evidence="2" id="KW-1185">Reference proteome</keyword>